<name>A0A8H4QCJ4_9HYPO</name>
<sequence>MDAHKRPCLPLAVRGLPTYLGTNLLNYLDFRDTFSRTDPCFIVAYLSLSLPAARKVLESRYRITDL</sequence>
<dbReference type="Proteomes" id="UP000562929">
    <property type="component" value="Unassembled WGS sequence"/>
</dbReference>
<comment type="caution">
    <text evidence="1">The sequence shown here is derived from an EMBL/GenBank/DDBJ whole genome shotgun (WGS) entry which is preliminary data.</text>
</comment>
<protein>
    <submittedName>
        <fullName evidence="1">Uncharacterized protein</fullName>
    </submittedName>
</protein>
<organism evidence="1 2">
    <name type="scientific">Ophiocordyceps camponoti-floridani</name>
    <dbReference type="NCBI Taxonomy" id="2030778"/>
    <lineage>
        <taxon>Eukaryota</taxon>
        <taxon>Fungi</taxon>
        <taxon>Dikarya</taxon>
        <taxon>Ascomycota</taxon>
        <taxon>Pezizomycotina</taxon>
        <taxon>Sordariomycetes</taxon>
        <taxon>Hypocreomycetidae</taxon>
        <taxon>Hypocreales</taxon>
        <taxon>Ophiocordycipitaceae</taxon>
        <taxon>Ophiocordyceps</taxon>
    </lineage>
</organism>
<dbReference type="EMBL" id="JAACLJ010000001">
    <property type="protein sequence ID" value="KAF4595024.1"/>
    <property type="molecule type" value="Genomic_DNA"/>
</dbReference>
<gene>
    <name evidence="1" type="ORF">GQ602_000637</name>
</gene>
<dbReference type="AlphaFoldDB" id="A0A8H4QCJ4"/>
<evidence type="ECO:0000313" key="2">
    <source>
        <dbReference type="Proteomes" id="UP000562929"/>
    </source>
</evidence>
<proteinExistence type="predicted"/>
<reference evidence="1 2" key="1">
    <citation type="journal article" date="2020" name="G3 (Bethesda)">
        <title>Genetic Underpinnings of Host Manipulation by Ophiocordyceps as Revealed by Comparative Transcriptomics.</title>
        <authorList>
            <person name="Will I."/>
            <person name="Das B."/>
            <person name="Trinh T."/>
            <person name="Brachmann A."/>
            <person name="Ohm R.A."/>
            <person name="de Bekker C."/>
        </authorList>
    </citation>
    <scope>NUCLEOTIDE SEQUENCE [LARGE SCALE GENOMIC DNA]</scope>
    <source>
        <strain evidence="1 2">EC05</strain>
    </source>
</reference>
<evidence type="ECO:0000313" key="1">
    <source>
        <dbReference type="EMBL" id="KAF4595024.1"/>
    </source>
</evidence>
<keyword evidence="2" id="KW-1185">Reference proteome</keyword>
<accession>A0A8H4QCJ4</accession>